<dbReference type="RefSeq" id="WP_007087958.1">
    <property type="nucleotide sequence ID" value="NZ_AJLS01000178.1"/>
</dbReference>
<feature type="compositionally biased region" description="Low complexity" evidence="2">
    <location>
        <begin position="60"/>
        <end position="77"/>
    </location>
</feature>
<feature type="region of interest" description="Disordered" evidence="2">
    <location>
        <begin position="162"/>
        <end position="183"/>
    </location>
</feature>
<feature type="domain" description="MucBP" evidence="3">
    <location>
        <begin position="2"/>
        <end position="55"/>
    </location>
</feature>
<feature type="non-terminal residue" evidence="4">
    <location>
        <position position="183"/>
    </location>
</feature>
<sequence length="183" mass="20189">DSKELQAPKTIKGDVDKAFEEKAPTIKGYKLDTTKSDETYKGKFTEQGQTYYFVYVGDGSTPSNKDNNNTSDNSTPSDNKDSNNESGKTVPKTAPEGSYYDDNGNLLIKDGVLIDSKGIPQQVNRELRHQTDYTLLSLPNDLNTWVGTFGIQNNPSPMTMRLNPTQPSTQPTSQSLNISISQL</sequence>
<protein>
    <submittedName>
        <fullName evidence="4">Cell wall surface anchor family protein</fullName>
    </submittedName>
</protein>
<feature type="compositionally biased region" description="Low complexity" evidence="2">
    <location>
        <begin position="164"/>
        <end position="175"/>
    </location>
</feature>
<dbReference type="InterPro" id="IPR009459">
    <property type="entry name" value="MucBP_dom"/>
</dbReference>
<proteinExistence type="predicted"/>
<dbReference type="EMBL" id="AJLS01000178">
    <property type="protein sequence ID" value="EKN62934.1"/>
    <property type="molecule type" value="Genomic_DNA"/>
</dbReference>
<keyword evidence="5" id="KW-1185">Reference proteome</keyword>
<dbReference type="Pfam" id="PF06458">
    <property type="entry name" value="MucBP"/>
    <property type="match status" value="1"/>
</dbReference>
<evidence type="ECO:0000256" key="2">
    <source>
        <dbReference type="SAM" id="MobiDB-lite"/>
    </source>
</evidence>
<feature type="region of interest" description="Disordered" evidence="2">
    <location>
        <begin position="55"/>
        <end position="102"/>
    </location>
</feature>
<comment type="caution">
    <text evidence="4">The sequence shown here is derived from an EMBL/GenBank/DDBJ whole genome shotgun (WGS) entry which is preliminary data.</text>
</comment>
<reference evidence="4 5" key="1">
    <citation type="journal article" date="2012" name="Front. Microbiol.">
        <title>Redundancy and modularity in membrane-associated dissimilatory nitrate reduction in Bacillus.</title>
        <authorList>
            <person name="Heylen K."/>
            <person name="Keltjens J."/>
        </authorList>
    </citation>
    <scope>NUCLEOTIDE SEQUENCE [LARGE SCALE GENOMIC DNA]</scope>
    <source>
        <strain evidence="5">LMG 21833T</strain>
    </source>
</reference>
<accession>K6D3U8</accession>
<feature type="non-terminal residue" evidence="4">
    <location>
        <position position="1"/>
    </location>
</feature>
<keyword evidence="1" id="KW-0677">Repeat</keyword>
<evidence type="ECO:0000313" key="5">
    <source>
        <dbReference type="Proteomes" id="UP000006316"/>
    </source>
</evidence>
<gene>
    <name evidence="4" type="ORF">BABA_24846</name>
</gene>
<evidence type="ECO:0000256" key="1">
    <source>
        <dbReference type="ARBA" id="ARBA00022737"/>
    </source>
</evidence>
<dbReference type="AlphaFoldDB" id="K6D3U8"/>
<evidence type="ECO:0000259" key="3">
    <source>
        <dbReference type="Pfam" id="PF06458"/>
    </source>
</evidence>
<organism evidence="4 5">
    <name type="scientific">Neobacillus bataviensis LMG 21833</name>
    <dbReference type="NCBI Taxonomy" id="1117379"/>
    <lineage>
        <taxon>Bacteria</taxon>
        <taxon>Bacillati</taxon>
        <taxon>Bacillota</taxon>
        <taxon>Bacilli</taxon>
        <taxon>Bacillales</taxon>
        <taxon>Bacillaceae</taxon>
        <taxon>Neobacillus</taxon>
    </lineage>
</organism>
<dbReference type="Proteomes" id="UP000006316">
    <property type="component" value="Unassembled WGS sequence"/>
</dbReference>
<dbReference type="Gene3D" id="3.10.20.320">
    <property type="entry name" value="Putative peptidoglycan bound protein (lpxtg motif)"/>
    <property type="match status" value="1"/>
</dbReference>
<name>K6D3U8_9BACI</name>
<evidence type="ECO:0000313" key="4">
    <source>
        <dbReference type="EMBL" id="EKN62934.1"/>
    </source>
</evidence>